<keyword evidence="3" id="KW-1185">Reference proteome</keyword>
<comment type="caution">
    <text evidence="2">The sequence shown here is derived from an EMBL/GenBank/DDBJ whole genome shotgun (WGS) entry which is preliminary data.</text>
</comment>
<organism evidence="2 3">
    <name type="scientific">Belliella kenyensis</name>
    <dbReference type="NCBI Taxonomy" id="1472724"/>
    <lineage>
        <taxon>Bacteria</taxon>
        <taxon>Pseudomonadati</taxon>
        <taxon>Bacteroidota</taxon>
        <taxon>Cytophagia</taxon>
        <taxon>Cytophagales</taxon>
        <taxon>Cyclobacteriaceae</taxon>
        <taxon>Belliella</taxon>
    </lineage>
</organism>
<dbReference type="SUPFAM" id="SSF56925">
    <property type="entry name" value="OMPA-like"/>
    <property type="match status" value="1"/>
</dbReference>
<keyword evidence="1" id="KW-0732">Signal</keyword>
<dbReference type="InterPro" id="IPR011250">
    <property type="entry name" value="OMP/PagP_B-barrel"/>
</dbReference>
<proteinExistence type="predicted"/>
<name>A0ABV8EP88_9BACT</name>
<gene>
    <name evidence="2" type="ORF">ACFOUP_17105</name>
</gene>
<reference evidence="3" key="1">
    <citation type="journal article" date="2019" name="Int. J. Syst. Evol. Microbiol.">
        <title>The Global Catalogue of Microorganisms (GCM) 10K type strain sequencing project: providing services to taxonomists for standard genome sequencing and annotation.</title>
        <authorList>
            <consortium name="The Broad Institute Genomics Platform"/>
            <consortium name="The Broad Institute Genome Sequencing Center for Infectious Disease"/>
            <person name="Wu L."/>
            <person name="Ma J."/>
        </authorList>
    </citation>
    <scope>NUCLEOTIDE SEQUENCE [LARGE SCALE GENOMIC DNA]</scope>
    <source>
        <strain evidence="3">CECT 8551</strain>
    </source>
</reference>
<feature type="chain" id="PRO_5045258999" description="Outer membrane protein beta-barrel domain-containing protein" evidence="1">
    <location>
        <begin position="21"/>
        <end position="226"/>
    </location>
</feature>
<feature type="signal peptide" evidence="1">
    <location>
        <begin position="1"/>
        <end position="20"/>
    </location>
</feature>
<dbReference type="Proteomes" id="UP001595766">
    <property type="component" value="Unassembled WGS sequence"/>
</dbReference>
<evidence type="ECO:0000313" key="2">
    <source>
        <dbReference type="EMBL" id="MFC3978106.1"/>
    </source>
</evidence>
<evidence type="ECO:0000313" key="3">
    <source>
        <dbReference type="Proteomes" id="UP001595766"/>
    </source>
</evidence>
<sequence>MKNSIFLFCLLFLCGTSIQAQQHLIGVHLNGGFATGTLQNDTNGLFVPAIGAQGLFKLSTTPIYLGGEFGYGRYGTNMTRSNTVINGTEQRFRIRRNNNVATLTGLMRIMPETSLGIRPFVEAQLGGIHTYTRSRVRENRLSDPLSSGTEVYDWALLYQLGGGVMIPLNESKETFLELRVSYVNSGEMNLLTKQDASYNDQGQVTLTTRRVPFEMIQPSLAIKFNF</sequence>
<evidence type="ECO:0008006" key="4">
    <source>
        <dbReference type="Google" id="ProtNLM"/>
    </source>
</evidence>
<dbReference type="RefSeq" id="WP_241296116.1">
    <property type="nucleotide sequence ID" value="NZ_JAKZGR010000012.1"/>
</dbReference>
<evidence type="ECO:0000256" key="1">
    <source>
        <dbReference type="SAM" id="SignalP"/>
    </source>
</evidence>
<accession>A0ABV8EP88</accession>
<dbReference type="Gene3D" id="2.40.160.20">
    <property type="match status" value="1"/>
</dbReference>
<dbReference type="EMBL" id="JBHSAV010000092">
    <property type="protein sequence ID" value="MFC3978106.1"/>
    <property type="molecule type" value="Genomic_DNA"/>
</dbReference>
<protein>
    <recommendedName>
        <fullName evidence="4">Outer membrane protein beta-barrel domain-containing protein</fullName>
    </recommendedName>
</protein>